<evidence type="ECO:0000256" key="1">
    <source>
        <dbReference type="ARBA" id="ARBA00005567"/>
    </source>
</evidence>
<dbReference type="Gene3D" id="1.20.80.10">
    <property type="match status" value="1"/>
</dbReference>
<feature type="domain" description="ACB" evidence="5">
    <location>
        <begin position="11"/>
        <end position="97"/>
    </location>
</feature>
<dbReference type="GeneID" id="25739414"/>
<keyword evidence="3" id="KW-0677">Repeat</keyword>
<sequence>MPDAGTCPIPYPDRFHVAKYFVSKLPGDAIKDEPKLLLYALSQQAVLGPNTSPQPWGWNVVDSAKWQSWSQLGKMARLEAMRLYVKTLDEEQPEWWDRLPDGWEAAAAEAASAGALAAGAPGAAAANGGAPSAGGAASISNVLQEGAWVVIQDDGRKPLPRYEQGAALLGTQVFMLGGHYAGRYLEDFWIYDLGTLQWSQARATAAAAAAAGQGEDGSGGGGEGAALLAAAALPPSAGHSVTVWGERLLVLGGHTKDKNPKAKIAARVLDPSTMEWSALATTGQAPCARGGHSATLLGEKLYVFGGEDCSRCPLADLFVLDLATLAWTKLEPPGKQHAKPPPRCGHAAVVCRDKLIVFG</sequence>
<evidence type="ECO:0000313" key="6">
    <source>
        <dbReference type="EMBL" id="KIZ01419.1"/>
    </source>
</evidence>
<dbReference type="Proteomes" id="UP000054498">
    <property type="component" value="Unassembled WGS sequence"/>
</dbReference>
<dbReference type="Pfam" id="PF01344">
    <property type="entry name" value="Kelch_1"/>
    <property type="match status" value="1"/>
</dbReference>
<dbReference type="PANTHER" id="PTHR46093:SF3">
    <property type="entry name" value="ACYL-COA-BINDING DOMAIN-CONTAINING PROTEIN 4"/>
    <property type="match status" value="1"/>
</dbReference>
<keyword evidence="4" id="KW-0446">Lipid-binding</keyword>
<dbReference type="PANTHER" id="PTHR46093">
    <property type="entry name" value="ACYL-COA-BINDING DOMAIN-CONTAINING PROTEIN 5"/>
    <property type="match status" value="1"/>
</dbReference>
<dbReference type="RefSeq" id="XP_013900438.1">
    <property type="nucleotide sequence ID" value="XM_014044984.1"/>
</dbReference>
<dbReference type="EMBL" id="KK101290">
    <property type="protein sequence ID" value="KIZ01419.1"/>
    <property type="molecule type" value="Genomic_DNA"/>
</dbReference>
<reference evidence="6 7" key="1">
    <citation type="journal article" date="2013" name="BMC Genomics">
        <title>Reconstruction of the lipid metabolism for the microalga Monoraphidium neglectum from its genome sequence reveals characteristics suitable for biofuel production.</title>
        <authorList>
            <person name="Bogen C."/>
            <person name="Al-Dilaimi A."/>
            <person name="Albersmeier A."/>
            <person name="Wichmann J."/>
            <person name="Grundmann M."/>
            <person name="Rupp O."/>
            <person name="Lauersen K.J."/>
            <person name="Blifernez-Klassen O."/>
            <person name="Kalinowski J."/>
            <person name="Goesmann A."/>
            <person name="Mussgnug J.H."/>
            <person name="Kruse O."/>
        </authorList>
    </citation>
    <scope>NUCLEOTIDE SEQUENCE [LARGE SCALE GENOMIC DNA]</scope>
    <source>
        <strain evidence="6 7">SAG 48.87</strain>
    </source>
</reference>
<dbReference type="GO" id="GO:0000062">
    <property type="term" value="F:fatty-acyl-CoA binding"/>
    <property type="evidence" value="ECO:0007669"/>
    <property type="project" value="InterPro"/>
</dbReference>
<gene>
    <name evidence="6" type="ORF">MNEG_6538</name>
</gene>
<dbReference type="KEGG" id="mng:MNEG_6538"/>
<dbReference type="InterPro" id="IPR000582">
    <property type="entry name" value="Acyl-CoA-binding_protein"/>
</dbReference>
<organism evidence="6 7">
    <name type="scientific">Monoraphidium neglectum</name>
    <dbReference type="NCBI Taxonomy" id="145388"/>
    <lineage>
        <taxon>Eukaryota</taxon>
        <taxon>Viridiplantae</taxon>
        <taxon>Chlorophyta</taxon>
        <taxon>core chlorophytes</taxon>
        <taxon>Chlorophyceae</taxon>
        <taxon>CS clade</taxon>
        <taxon>Sphaeropleales</taxon>
        <taxon>Selenastraceae</taxon>
        <taxon>Monoraphidium</taxon>
    </lineage>
</organism>
<comment type="similarity">
    <text evidence="1">Belongs to the ACBP family.</text>
</comment>
<keyword evidence="2" id="KW-0880">Kelch repeat</keyword>
<name>A0A0D2L2B8_9CHLO</name>
<dbReference type="OrthoDB" id="10251809at2759"/>
<dbReference type="SUPFAM" id="SSF117281">
    <property type="entry name" value="Kelch motif"/>
    <property type="match status" value="1"/>
</dbReference>
<dbReference type="Pfam" id="PF24681">
    <property type="entry name" value="Kelch_KLHDC2_KLHL20_DRC7"/>
    <property type="match status" value="1"/>
</dbReference>
<dbReference type="InterPro" id="IPR035984">
    <property type="entry name" value="Acyl-CoA-binding_sf"/>
</dbReference>
<protein>
    <recommendedName>
        <fullName evidence="5">ACB domain-containing protein</fullName>
    </recommendedName>
</protein>
<dbReference type="InterPro" id="IPR015915">
    <property type="entry name" value="Kelch-typ_b-propeller"/>
</dbReference>
<dbReference type="STRING" id="145388.A0A0D2L2B8"/>
<dbReference type="AlphaFoldDB" id="A0A0D2L2B8"/>
<evidence type="ECO:0000313" key="7">
    <source>
        <dbReference type="Proteomes" id="UP000054498"/>
    </source>
</evidence>
<evidence type="ECO:0000256" key="2">
    <source>
        <dbReference type="ARBA" id="ARBA00022441"/>
    </source>
</evidence>
<accession>A0A0D2L2B8</accession>
<dbReference type="Pfam" id="PF00887">
    <property type="entry name" value="ACBP"/>
    <property type="match status" value="1"/>
</dbReference>
<feature type="non-terminal residue" evidence="6">
    <location>
        <position position="359"/>
    </location>
</feature>
<dbReference type="Gene3D" id="2.120.10.80">
    <property type="entry name" value="Kelch-type beta propeller"/>
    <property type="match status" value="2"/>
</dbReference>
<evidence type="ECO:0000256" key="3">
    <source>
        <dbReference type="ARBA" id="ARBA00022737"/>
    </source>
</evidence>
<dbReference type="InterPro" id="IPR006652">
    <property type="entry name" value="Kelch_1"/>
</dbReference>
<dbReference type="SUPFAM" id="SSF47027">
    <property type="entry name" value="Acyl-CoA binding protein"/>
    <property type="match status" value="1"/>
</dbReference>
<keyword evidence="7" id="KW-1185">Reference proteome</keyword>
<proteinExistence type="inferred from homology"/>
<dbReference type="PROSITE" id="PS51228">
    <property type="entry name" value="ACB_2"/>
    <property type="match status" value="1"/>
</dbReference>
<dbReference type="InterPro" id="IPR014352">
    <property type="entry name" value="FERM/acyl-CoA-bd_prot_sf"/>
</dbReference>
<evidence type="ECO:0000256" key="4">
    <source>
        <dbReference type="ARBA" id="ARBA00023121"/>
    </source>
</evidence>
<evidence type="ECO:0000259" key="5">
    <source>
        <dbReference type="PROSITE" id="PS51228"/>
    </source>
</evidence>